<comment type="caution">
    <text evidence="2">The sequence shown here is derived from an EMBL/GenBank/DDBJ whole genome shotgun (WGS) entry which is preliminary data.</text>
</comment>
<sequence length="478" mass="53696">MESMGWMQRGEGRKHEIWVRIFGLPVLLWNPTVLRRVGEECGGFIDIDLKTKKLEELQWARILVRSAGGDKPSTLEIGIEEEVFTLALWWEIRPTVKKLRVDSRRWGEVRDDSSSRAGSRVEMESVGERTEALVPSEEGTGRQARDMGWEGTEDWAHQSRPMGDRVCGPDLSGLKLKGVMKEGVGLQAGPSKNWAGEGVGCVMNEATLVKPKALFERPTGLLNTEKRMGWQESNVGWLSKGDQAQVTRLEVIEKGSGGPNAERGPILIERMSIPIGPEFSQPKRWAQFGSGPEAVLEEVSLNQPTTRNKGKESLEKRRLLDCKIDSNGSSLEGEHLVIWESEEARTSREKVIPSATDKALAEEAMRYDSGLRIERERGYGSSHLILYSFDRIPVGESFDHSGVLKESNDVGPGMDDKGCWDMVEFNKDPNLVRGVEWNIERTEVQEARSEKEDRWEESSLAKFSHFLGFSTEGLEKEI</sequence>
<feature type="region of interest" description="Disordered" evidence="1">
    <location>
        <begin position="110"/>
        <end position="146"/>
    </location>
</feature>
<organism evidence="2 3">
    <name type="scientific">Vitis vinifera</name>
    <name type="common">Grape</name>
    <dbReference type="NCBI Taxonomy" id="29760"/>
    <lineage>
        <taxon>Eukaryota</taxon>
        <taxon>Viridiplantae</taxon>
        <taxon>Streptophyta</taxon>
        <taxon>Embryophyta</taxon>
        <taxon>Tracheophyta</taxon>
        <taxon>Spermatophyta</taxon>
        <taxon>Magnoliopsida</taxon>
        <taxon>eudicotyledons</taxon>
        <taxon>Gunneridae</taxon>
        <taxon>Pentapetalae</taxon>
        <taxon>rosids</taxon>
        <taxon>Vitales</taxon>
        <taxon>Vitaceae</taxon>
        <taxon>Viteae</taxon>
        <taxon>Vitis</taxon>
    </lineage>
</organism>
<dbReference type="AlphaFoldDB" id="A0A438IFI4"/>
<name>A0A438IFI4_VITVI</name>
<proteinExistence type="predicted"/>
<dbReference type="Proteomes" id="UP000288805">
    <property type="component" value="Unassembled WGS sequence"/>
</dbReference>
<dbReference type="PANTHER" id="PTHR34427:SF5">
    <property type="entry name" value="DUF4283 DOMAIN-CONTAINING PROTEIN"/>
    <property type="match status" value="1"/>
</dbReference>
<reference evidence="2 3" key="1">
    <citation type="journal article" date="2018" name="PLoS Genet.">
        <title>Population sequencing reveals clonal diversity and ancestral inbreeding in the grapevine cultivar Chardonnay.</title>
        <authorList>
            <person name="Roach M.J."/>
            <person name="Johnson D.L."/>
            <person name="Bohlmann J."/>
            <person name="van Vuuren H.J."/>
            <person name="Jones S.J."/>
            <person name="Pretorius I.S."/>
            <person name="Schmidt S.A."/>
            <person name="Borneman A.R."/>
        </authorList>
    </citation>
    <scope>NUCLEOTIDE SEQUENCE [LARGE SCALE GENOMIC DNA]</scope>
    <source>
        <strain evidence="3">cv. Chardonnay</strain>
        <tissue evidence="2">Leaf</tissue>
    </source>
</reference>
<feature type="compositionally biased region" description="Basic and acidic residues" evidence="1">
    <location>
        <begin position="110"/>
        <end position="131"/>
    </location>
</feature>
<dbReference type="EMBL" id="QGNW01000116">
    <property type="protein sequence ID" value="RVW95179.1"/>
    <property type="molecule type" value="Genomic_DNA"/>
</dbReference>
<evidence type="ECO:0000313" key="2">
    <source>
        <dbReference type="EMBL" id="RVW95179.1"/>
    </source>
</evidence>
<protein>
    <submittedName>
        <fullName evidence="2">Uncharacterized protein</fullName>
    </submittedName>
</protein>
<evidence type="ECO:0000256" key="1">
    <source>
        <dbReference type="SAM" id="MobiDB-lite"/>
    </source>
</evidence>
<accession>A0A438IFI4</accession>
<gene>
    <name evidence="2" type="ORF">CK203_025565</name>
</gene>
<evidence type="ECO:0000313" key="3">
    <source>
        <dbReference type="Proteomes" id="UP000288805"/>
    </source>
</evidence>
<dbReference type="PANTHER" id="PTHR34427">
    <property type="entry name" value="DUF4283 DOMAIN PROTEIN"/>
    <property type="match status" value="1"/>
</dbReference>